<keyword evidence="4" id="KW-0653">Protein transport</keyword>
<reference evidence="9" key="1">
    <citation type="submission" date="2020-11" db="EMBL/GenBank/DDBJ databases">
        <authorList>
            <consortium name="DOE Joint Genome Institute"/>
            <person name="Ahrendt S."/>
            <person name="Riley R."/>
            <person name="Andreopoulos W."/>
            <person name="Labutti K."/>
            <person name="Pangilinan J."/>
            <person name="Ruiz-Duenas F.J."/>
            <person name="Barrasa J.M."/>
            <person name="Sanchez-Garcia M."/>
            <person name="Camarero S."/>
            <person name="Miyauchi S."/>
            <person name="Serrano A."/>
            <person name="Linde D."/>
            <person name="Babiker R."/>
            <person name="Drula E."/>
            <person name="Ayuso-Fernandez I."/>
            <person name="Pacheco R."/>
            <person name="Padilla G."/>
            <person name="Ferreira P."/>
            <person name="Barriuso J."/>
            <person name="Kellner H."/>
            <person name="Castanera R."/>
            <person name="Alfaro M."/>
            <person name="Ramirez L."/>
            <person name="Pisabarro A.G."/>
            <person name="Kuo A."/>
            <person name="Tritt A."/>
            <person name="Lipzen A."/>
            <person name="He G."/>
            <person name="Yan M."/>
            <person name="Ng V."/>
            <person name="Cullen D."/>
            <person name="Martin F."/>
            <person name="Rosso M.-N."/>
            <person name="Henrissat B."/>
            <person name="Hibbett D."/>
            <person name="Martinez A.T."/>
            <person name="Grigoriev I.V."/>
        </authorList>
    </citation>
    <scope>NUCLEOTIDE SEQUENCE</scope>
    <source>
        <strain evidence="9">CIRM-BRFM 674</strain>
    </source>
</reference>
<evidence type="ECO:0000256" key="2">
    <source>
        <dbReference type="ARBA" id="ARBA00022448"/>
    </source>
</evidence>
<dbReference type="GO" id="GO:0005789">
    <property type="term" value="C:endoplasmic reticulum membrane"/>
    <property type="evidence" value="ECO:0007669"/>
    <property type="project" value="TreeGrafter"/>
</dbReference>
<feature type="transmembrane region" description="Helical" evidence="8">
    <location>
        <begin position="6"/>
        <end position="23"/>
    </location>
</feature>
<evidence type="ECO:0000313" key="9">
    <source>
        <dbReference type="EMBL" id="KAF9485373.1"/>
    </source>
</evidence>
<dbReference type="Proteomes" id="UP000807469">
    <property type="component" value="Unassembled WGS sequence"/>
</dbReference>
<dbReference type="GO" id="GO:0006888">
    <property type="term" value="P:endoplasmic reticulum to Golgi vesicle-mediated transport"/>
    <property type="evidence" value="ECO:0007669"/>
    <property type="project" value="TreeGrafter"/>
</dbReference>
<dbReference type="PANTHER" id="PTHR15858">
    <property type="entry name" value="IMMEDIATE EARLY RESPONSE 3-INTERACTING PROTEIN 1"/>
    <property type="match status" value="1"/>
</dbReference>
<keyword evidence="2" id="KW-0813">Transport</keyword>
<accession>A0A9P5ZC64</accession>
<protein>
    <submittedName>
        <fullName evidence="9">Yos1-like protein</fullName>
    </submittedName>
</protein>
<evidence type="ECO:0000256" key="4">
    <source>
        <dbReference type="ARBA" id="ARBA00022927"/>
    </source>
</evidence>
<gene>
    <name evidence="9" type="ORF">BDN70DRAFT_824064</name>
</gene>
<evidence type="ECO:0000256" key="7">
    <source>
        <dbReference type="ARBA" id="ARBA00024203"/>
    </source>
</evidence>
<keyword evidence="6 8" id="KW-0472">Membrane</keyword>
<dbReference type="Pfam" id="PF08571">
    <property type="entry name" value="Yos1"/>
    <property type="match status" value="1"/>
</dbReference>
<evidence type="ECO:0000256" key="8">
    <source>
        <dbReference type="SAM" id="Phobius"/>
    </source>
</evidence>
<dbReference type="GO" id="GO:0030134">
    <property type="term" value="C:COPII-coated ER to Golgi transport vesicle"/>
    <property type="evidence" value="ECO:0007669"/>
    <property type="project" value="TreeGrafter"/>
</dbReference>
<evidence type="ECO:0000256" key="5">
    <source>
        <dbReference type="ARBA" id="ARBA00022989"/>
    </source>
</evidence>
<dbReference type="InterPro" id="IPR013880">
    <property type="entry name" value="Yos1"/>
</dbReference>
<dbReference type="GO" id="GO:0015031">
    <property type="term" value="P:protein transport"/>
    <property type="evidence" value="ECO:0007669"/>
    <property type="project" value="UniProtKB-KW"/>
</dbReference>
<keyword evidence="5 8" id="KW-1133">Transmembrane helix</keyword>
<dbReference type="EMBL" id="MU155136">
    <property type="protein sequence ID" value="KAF9485373.1"/>
    <property type="molecule type" value="Genomic_DNA"/>
</dbReference>
<proteinExistence type="inferred from homology"/>
<comment type="similarity">
    <text evidence="7">Belongs to the YOS1 family.</text>
</comment>
<comment type="caution">
    <text evidence="9">The sequence shown here is derived from an EMBL/GenBank/DDBJ whole genome shotgun (WGS) entry which is preliminary data.</text>
</comment>
<evidence type="ECO:0000256" key="1">
    <source>
        <dbReference type="ARBA" id="ARBA00004370"/>
    </source>
</evidence>
<dbReference type="GO" id="GO:0000139">
    <property type="term" value="C:Golgi membrane"/>
    <property type="evidence" value="ECO:0007669"/>
    <property type="project" value="TreeGrafter"/>
</dbReference>
<keyword evidence="3 8" id="KW-0812">Transmembrane</keyword>
<sequence>MALFGLGTVLYVSLLMINAIAILNEDRFLAKIGWLTPSRQGQMRDVNTGFQQPYDPTVYGGAAPPPGDIGVKARLVDLISAVRTLMRIPLIVINTLVILYELVWG</sequence>
<name>A0A9P5ZC64_9AGAR</name>
<dbReference type="PANTHER" id="PTHR15858:SF0">
    <property type="entry name" value="IMMEDIATE EARLY RESPONSE 3-INTERACTING PROTEIN 1"/>
    <property type="match status" value="1"/>
</dbReference>
<comment type="subcellular location">
    <subcellularLocation>
        <location evidence="1">Membrane</location>
    </subcellularLocation>
</comment>
<feature type="transmembrane region" description="Helical" evidence="8">
    <location>
        <begin position="84"/>
        <end position="103"/>
    </location>
</feature>
<dbReference type="OrthoDB" id="15356at2759"/>
<organism evidence="9 10">
    <name type="scientific">Pholiota conissans</name>
    <dbReference type="NCBI Taxonomy" id="109636"/>
    <lineage>
        <taxon>Eukaryota</taxon>
        <taxon>Fungi</taxon>
        <taxon>Dikarya</taxon>
        <taxon>Basidiomycota</taxon>
        <taxon>Agaricomycotina</taxon>
        <taxon>Agaricomycetes</taxon>
        <taxon>Agaricomycetidae</taxon>
        <taxon>Agaricales</taxon>
        <taxon>Agaricineae</taxon>
        <taxon>Strophariaceae</taxon>
        <taxon>Pholiota</taxon>
    </lineage>
</organism>
<evidence type="ECO:0000256" key="6">
    <source>
        <dbReference type="ARBA" id="ARBA00023136"/>
    </source>
</evidence>
<dbReference type="AlphaFoldDB" id="A0A9P5ZC64"/>
<evidence type="ECO:0000313" key="10">
    <source>
        <dbReference type="Proteomes" id="UP000807469"/>
    </source>
</evidence>
<keyword evidence="10" id="KW-1185">Reference proteome</keyword>
<evidence type="ECO:0000256" key="3">
    <source>
        <dbReference type="ARBA" id="ARBA00022692"/>
    </source>
</evidence>